<reference evidence="2 3" key="1">
    <citation type="submission" date="2016-12" db="EMBL/GenBank/DDBJ databases">
        <title>Genome sequencing of Methylocaldum marinum.</title>
        <authorList>
            <person name="Takeuchi M."/>
            <person name="Kamagata Y."/>
            <person name="Hiraoka S."/>
            <person name="Oshima K."/>
            <person name="Hattori M."/>
            <person name="Iwasaki W."/>
        </authorList>
    </citation>
    <scope>NUCLEOTIDE SEQUENCE [LARGE SCALE GENOMIC DNA]</scope>
    <source>
        <strain evidence="2 3">S8</strain>
    </source>
</reference>
<proteinExistence type="predicted"/>
<dbReference type="Proteomes" id="UP000266313">
    <property type="component" value="Chromosome"/>
</dbReference>
<dbReference type="Pfam" id="PF13701">
    <property type="entry name" value="DDE_Tnp_1_4"/>
    <property type="match status" value="1"/>
</dbReference>
<dbReference type="InterPro" id="IPR025668">
    <property type="entry name" value="Tnp_DDE_dom"/>
</dbReference>
<accession>A0A250L184</accession>
<dbReference type="AlphaFoldDB" id="A0A250L184"/>
<organism evidence="2 3">
    <name type="scientific">Methylocaldum marinum</name>
    <dbReference type="NCBI Taxonomy" id="1432792"/>
    <lineage>
        <taxon>Bacteria</taxon>
        <taxon>Pseudomonadati</taxon>
        <taxon>Pseudomonadota</taxon>
        <taxon>Gammaproteobacteria</taxon>
        <taxon>Methylococcales</taxon>
        <taxon>Methylococcaceae</taxon>
        <taxon>Methylocaldum</taxon>
    </lineage>
</organism>
<keyword evidence="3" id="KW-1185">Reference proteome</keyword>
<feature type="domain" description="Transposase DDE" evidence="1">
    <location>
        <begin position="3"/>
        <end position="217"/>
    </location>
</feature>
<sequence>MLEVRIIVRGDSGFCRQRLLRGCERYEVGYVIGVARNTRLHNAVAAWEDELKVTFAETGLKQRSIHEFRYAADSWNRERRLITRLEFGAQGPNPRFVVTHLDLPADALYDHLYCLRGEAENRIKETQLDLFGTRASCHNFLANALRLMFAALAYTLMQRLREIALAGTDLARATAATIRVKRLKIGASVVRNTRRIRILLASHHPLRETFLTAARVLAT</sequence>
<dbReference type="KEGG" id="mmai:sS8_3947"/>
<gene>
    <name evidence="2" type="ORF">sS8_3947</name>
</gene>
<evidence type="ECO:0000313" key="2">
    <source>
        <dbReference type="EMBL" id="BBA35879.1"/>
    </source>
</evidence>
<name>A0A250L184_9GAMM</name>
<evidence type="ECO:0000313" key="3">
    <source>
        <dbReference type="Proteomes" id="UP000266313"/>
    </source>
</evidence>
<dbReference type="EMBL" id="AP017928">
    <property type="protein sequence ID" value="BBA35879.1"/>
    <property type="molecule type" value="Genomic_DNA"/>
</dbReference>
<protein>
    <submittedName>
        <fullName evidence="2">Transposase</fullName>
    </submittedName>
</protein>
<evidence type="ECO:0000259" key="1">
    <source>
        <dbReference type="Pfam" id="PF13701"/>
    </source>
</evidence>
<dbReference type="InterPro" id="IPR047960">
    <property type="entry name" value="Transpos_IS1380"/>
</dbReference>
<dbReference type="NCBIfam" id="NF033539">
    <property type="entry name" value="transpos_IS1380"/>
    <property type="match status" value="1"/>
</dbReference>